<sequence>MYKGKKFLAIIPARGGSKGIPNKNIVNVNGKPLIQYTIEEAINSNFIDEVIVSTDNIEIASISKQLGANIPFLRPSYLAEDDSKTIDTLLYVIEEIKKLGCLYDYVVLLQPTQPLRKVWHIDNAIKKIIESKQNSLVSISKVNDHPIFIRTIKPDNTLENLLDANSTLRRQELPPYYKINGAIYINKIIELNQNTSLNDNTLGFIMDSKYDLDVDTHQDLDLLKYILQSI</sequence>
<dbReference type="RefSeq" id="WP_202779222.1">
    <property type="nucleotide sequence ID" value="NZ_CP065425.1"/>
</dbReference>
<organism evidence="1 2">
    <name type="scientific">Heyndrickxia vini</name>
    <dbReference type="NCBI Taxonomy" id="1476025"/>
    <lineage>
        <taxon>Bacteria</taxon>
        <taxon>Bacillati</taxon>
        <taxon>Bacillota</taxon>
        <taxon>Bacilli</taxon>
        <taxon>Bacillales</taxon>
        <taxon>Bacillaceae</taxon>
        <taxon>Heyndrickxia</taxon>
    </lineage>
</organism>
<dbReference type="PANTHER" id="PTHR21485:SF6">
    <property type="entry name" value="N-ACYLNEURAMINATE CYTIDYLYLTRANSFERASE-RELATED"/>
    <property type="match status" value="1"/>
</dbReference>
<name>A0ABX7E3I0_9BACI</name>
<dbReference type="EMBL" id="CP065425">
    <property type="protein sequence ID" value="QQZ10276.1"/>
    <property type="molecule type" value="Genomic_DNA"/>
</dbReference>
<gene>
    <name evidence="1" type="ORF">I5776_04785</name>
</gene>
<dbReference type="InterPro" id="IPR050793">
    <property type="entry name" value="CMP-NeuNAc_synthase"/>
</dbReference>
<dbReference type="CDD" id="cd02513">
    <property type="entry name" value="CMP-NeuAc_Synthase"/>
    <property type="match status" value="1"/>
</dbReference>
<keyword evidence="2" id="KW-1185">Reference proteome</keyword>
<evidence type="ECO:0000313" key="1">
    <source>
        <dbReference type="EMBL" id="QQZ10276.1"/>
    </source>
</evidence>
<keyword evidence="1" id="KW-0548">Nucleotidyltransferase</keyword>
<dbReference type="PANTHER" id="PTHR21485">
    <property type="entry name" value="HAD SUPERFAMILY MEMBERS CMAS AND KDSC"/>
    <property type="match status" value="1"/>
</dbReference>
<accession>A0ABX7E3I0</accession>
<reference evidence="1 2" key="1">
    <citation type="submission" date="2020-11" db="EMBL/GenBank/DDBJ databases">
        <title>Taxonomic evaluation of the Bacillus sporothermodurans group of bacteria based on whole genome sequences.</title>
        <authorList>
            <person name="Fiedler G."/>
            <person name="Herbstmann A.-D."/>
            <person name="Doll E."/>
            <person name="Wenning M."/>
            <person name="Brinks E."/>
            <person name="Kabisch J."/>
            <person name="Breitenwieser F."/>
            <person name="Lappann M."/>
            <person name="Boehnlein C."/>
            <person name="Franz C."/>
        </authorList>
    </citation>
    <scope>NUCLEOTIDE SEQUENCE [LARGE SCALE GENOMIC DNA]</scope>
    <source>
        <strain evidence="1 2">JCM 19841</strain>
    </source>
</reference>
<dbReference type="InterPro" id="IPR003329">
    <property type="entry name" value="Cytidylyl_trans"/>
</dbReference>
<evidence type="ECO:0000313" key="2">
    <source>
        <dbReference type="Proteomes" id="UP000595691"/>
    </source>
</evidence>
<dbReference type="GO" id="GO:0016779">
    <property type="term" value="F:nucleotidyltransferase activity"/>
    <property type="evidence" value="ECO:0007669"/>
    <property type="project" value="UniProtKB-KW"/>
</dbReference>
<dbReference type="SUPFAM" id="SSF53448">
    <property type="entry name" value="Nucleotide-diphospho-sugar transferases"/>
    <property type="match status" value="1"/>
</dbReference>
<dbReference type="Pfam" id="PF02348">
    <property type="entry name" value="CTP_transf_3"/>
    <property type="match status" value="1"/>
</dbReference>
<proteinExistence type="predicted"/>
<dbReference type="Gene3D" id="3.90.550.10">
    <property type="entry name" value="Spore Coat Polysaccharide Biosynthesis Protein SpsA, Chain A"/>
    <property type="match status" value="1"/>
</dbReference>
<keyword evidence="1" id="KW-0808">Transferase</keyword>
<protein>
    <submittedName>
        <fullName evidence="1">Acylneuraminate cytidylyltransferase family protein</fullName>
    </submittedName>
</protein>
<dbReference type="Proteomes" id="UP000595691">
    <property type="component" value="Chromosome"/>
</dbReference>
<dbReference type="InterPro" id="IPR029044">
    <property type="entry name" value="Nucleotide-diphossugar_trans"/>
</dbReference>